<protein>
    <submittedName>
        <fullName evidence="2">Uncharacterized protein</fullName>
    </submittedName>
</protein>
<proteinExistence type="predicted"/>
<keyword evidence="1" id="KW-0732">Signal</keyword>
<comment type="caution">
    <text evidence="2">The sequence shown here is derived from an EMBL/GenBank/DDBJ whole genome shotgun (WGS) entry which is preliminary data.</text>
</comment>
<gene>
    <name evidence="2" type="ORF">GE061_010099</name>
</gene>
<dbReference type="AlphaFoldDB" id="A0A8S9Y2A5"/>
<evidence type="ECO:0000313" key="3">
    <source>
        <dbReference type="Proteomes" id="UP000466442"/>
    </source>
</evidence>
<reference evidence="2" key="1">
    <citation type="journal article" date="2021" name="Mol. Ecol. Resour.">
        <title>Apolygus lucorum genome provides insights into omnivorousness and mesophyll feeding.</title>
        <authorList>
            <person name="Liu Y."/>
            <person name="Liu H."/>
            <person name="Wang H."/>
            <person name="Huang T."/>
            <person name="Liu B."/>
            <person name="Yang B."/>
            <person name="Yin L."/>
            <person name="Li B."/>
            <person name="Zhang Y."/>
            <person name="Zhang S."/>
            <person name="Jiang F."/>
            <person name="Zhang X."/>
            <person name="Ren Y."/>
            <person name="Wang B."/>
            <person name="Wang S."/>
            <person name="Lu Y."/>
            <person name="Wu K."/>
            <person name="Fan W."/>
            <person name="Wang G."/>
        </authorList>
    </citation>
    <scope>NUCLEOTIDE SEQUENCE</scope>
    <source>
        <strain evidence="2">12Hb</strain>
    </source>
</reference>
<evidence type="ECO:0000313" key="2">
    <source>
        <dbReference type="EMBL" id="KAF6215347.1"/>
    </source>
</evidence>
<keyword evidence="3" id="KW-1185">Reference proteome</keyword>
<organism evidence="2 3">
    <name type="scientific">Apolygus lucorum</name>
    <name type="common">Small green plant bug</name>
    <name type="synonym">Lygocoris lucorum</name>
    <dbReference type="NCBI Taxonomy" id="248454"/>
    <lineage>
        <taxon>Eukaryota</taxon>
        <taxon>Metazoa</taxon>
        <taxon>Ecdysozoa</taxon>
        <taxon>Arthropoda</taxon>
        <taxon>Hexapoda</taxon>
        <taxon>Insecta</taxon>
        <taxon>Pterygota</taxon>
        <taxon>Neoptera</taxon>
        <taxon>Paraneoptera</taxon>
        <taxon>Hemiptera</taxon>
        <taxon>Heteroptera</taxon>
        <taxon>Panheteroptera</taxon>
        <taxon>Cimicomorpha</taxon>
        <taxon>Miridae</taxon>
        <taxon>Mirini</taxon>
        <taxon>Apolygus</taxon>
    </lineage>
</organism>
<dbReference type="EMBL" id="WIXP02000002">
    <property type="protein sequence ID" value="KAF6215347.1"/>
    <property type="molecule type" value="Genomic_DNA"/>
</dbReference>
<feature type="signal peptide" evidence="1">
    <location>
        <begin position="1"/>
        <end position="27"/>
    </location>
</feature>
<dbReference type="Proteomes" id="UP000466442">
    <property type="component" value="Unassembled WGS sequence"/>
</dbReference>
<feature type="chain" id="PRO_5035927332" evidence="1">
    <location>
        <begin position="28"/>
        <end position="194"/>
    </location>
</feature>
<accession>A0A8S9Y2A5</accession>
<name>A0A8S9Y2A5_APOLU</name>
<evidence type="ECO:0000256" key="1">
    <source>
        <dbReference type="SAM" id="SignalP"/>
    </source>
</evidence>
<sequence>MASFAQFNMIGLIAIFMLCFTLLQVTAQYCEGVKCTDFHECKKFCGLTAIPEFCARARCTDRSDSEVQQLGIIALGTDVINFLQYTMDAGLDEVEGEGDARSLEFEEWMTEIHESSEHLLPVLSLLGIYYQHLPNMRLFLIFMLCITLFQVAYGTIDFVTCMETLCTDKADCEAACGEYGTCNDLTGRCEGLMC</sequence>